<sequence length="172" mass="19605">MSCHSSSPACDLVATATFMFHQSDLVPRRMVFTVVTDPSQQYVIEPLKDTCTFSYSDVVLNQDKMNNPIALPKVSRQKNNVFRVHVNHLREFLKGEFNRQHLQDARPAIGCLDVTTYLYLMELMPNVSILPPNLMEGKMECLELGKDPIVSGQLAGDRLFARLHYVTDDWDD</sequence>
<dbReference type="Proteomes" id="UP000827092">
    <property type="component" value="Unassembled WGS sequence"/>
</dbReference>
<keyword evidence="2" id="KW-1185">Reference proteome</keyword>
<reference evidence="1 2" key="1">
    <citation type="journal article" date="2022" name="Nat. Ecol. Evol.">
        <title>A masculinizing supergene underlies an exaggerated male reproductive morph in a spider.</title>
        <authorList>
            <person name="Hendrickx F."/>
            <person name="De Corte Z."/>
            <person name="Sonet G."/>
            <person name="Van Belleghem S.M."/>
            <person name="Kostlbacher S."/>
            <person name="Vangestel C."/>
        </authorList>
    </citation>
    <scope>NUCLEOTIDE SEQUENCE [LARGE SCALE GENOMIC DNA]</scope>
    <source>
        <strain evidence="1">W744_W776</strain>
    </source>
</reference>
<organism evidence="1 2">
    <name type="scientific">Oedothorax gibbosus</name>
    <dbReference type="NCBI Taxonomy" id="931172"/>
    <lineage>
        <taxon>Eukaryota</taxon>
        <taxon>Metazoa</taxon>
        <taxon>Ecdysozoa</taxon>
        <taxon>Arthropoda</taxon>
        <taxon>Chelicerata</taxon>
        <taxon>Arachnida</taxon>
        <taxon>Araneae</taxon>
        <taxon>Araneomorphae</taxon>
        <taxon>Entelegynae</taxon>
        <taxon>Araneoidea</taxon>
        <taxon>Linyphiidae</taxon>
        <taxon>Erigoninae</taxon>
        <taxon>Oedothorax</taxon>
    </lineage>
</organism>
<evidence type="ECO:0000313" key="2">
    <source>
        <dbReference type="Proteomes" id="UP000827092"/>
    </source>
</evidence>
<dbReference type="EMBL" id="JAFNEN010002196">
    <property type="protein sequence ID" value="KAG8172961.1"/>
    <property type="molecule type" value="Genomic_DNA"/>
</dbReference>
<proteinExistence type="predicted"/>
<dbReference type="AlphaFoldDB" id="A0AAV6TN24"/>
<comment type="caution">
    <text evidence="1">The sequence shown here is derived from an EMBL/GenBank/DDBJ whole genome shotgun (WGS) entry which is preliminary data.</text>
</comment>
<name>A0AAV6TN24_9ARAC</name>
<gene>
    <name evidence="1" type="ORF">JTE90_016948</name>
</gene>
<protein>
    <submittedName>
        <fullName evidence="1">Uncharacterized protein</fullName>
    </submittedName>
</protein>
<evidence type="ECO:0000313" key="1">
    <source>
        <dbReference type="EMBL" id="KAG8172961.1"/>
    </source>
</evidence>
<accession>A0AAV6TN24</accession>